<dbReference type="PANTHER" id="PTHR42912:SF80">
    <property type="entry name" value="METHYLTRANSFERASE DOMAIN-CONTAINING PROTEIN"/>
    <property type="match status" value="1"/>
</dbReference>
<dbReference type="OMA" id="WESGGFK"/>
<name>A0A672GL95_SALFA</name>
<reference evidence="2" key="3">
    <citation type="submission" date="2025-09" db="UniProtKB">
        <authorList>
            <consortium name="Ensembl"/>
        </authorList>
    </citation>
    <scope>IDENTIFICATION</scope>
</reference>
<dbReference type="PANTHER" id="PTHR42912">
    <property type="entry name" value="METHYLTRANSFERASE"/>
    <property type="match status" value="1"/>
</dbReference>
<gene>
    <name evidence="2" type="primary">LOC115395241</name>
</gene>
<proteinExistence type="predicted"/>
<dbReference type="GO" id="GO:0008757">
    <property type="term" value="F:S-adenosylmethionine-dependent methyltransferase activity"/>
    <property type="evidence" value="ECO:0007669"/>
    <property type="project" value="InterPro"/>
</dbReference>
<evidence type="ECO:0000259" key="1">
    <source>
        <dbReference type="Pfam" id="PF08241"/>
    </source>
</evidence>
<dbReference type="InterPro" id="IPR029063">
    <property type="entry name" value="SAM-dependent_MTases_sf"/>
</dbReference>
<keyword evidence="3" id="KW-1185">Reference proteome</keyword>
<accession>A0A672GL95</accession>
<dbReference type="InParanoid" id="A0A672GL95"/>
<dbReference type="CDD" id="cd02440">
    <property type="entry name" value="AdoMet_MTases"/>
    <property type="match status" value="1"/>
</dbReference>
<dbReference type="AlphaFoldDB" id="A0A672GL95"/>
<dbReference type="Proteomes" id="UP000472267">
    <property type="component" value="Chromosome 10"/>
</dbReference>
<organism evidence="2 3">
    <name type="scientific">Salarias fasciatus</name>
    <name type="common">Jewelled blenny</name>
    <name type="synonym">Blennius fasciatus</name>
    <dbReference type="NCBI Taxonomy" id="181472"/>
    <lineage>
        <taxon>Eukaryota</taxon>
        <taxon>Metazoa</taxon>
        <taxon>Chordata</taxon>
        <taxon>Craniata</taxon>
        <taxon>Vertebrata</taxon>
        <taxon>Euteleostomi</taxon>
        <taxon>Actinopterygii</taxon>
        <taxon>Neopterygii</taxon>
        <taxon>Teleostei</taxon>
        <taxon>Neoteleostei</taxon>
        <taxon>Acanthomorphata</taxon>
        <taxon>Ovalentaria</taxon>
        <taxon>Blenniimorphae</taxon>
        <taxon>Blenniiformes</taxon>
        <taxon>Blennioidei</taxon>
        <taxon>Blenniidae</taxon>
        <taxon>Salariinae</taxon>
        <taxon>Salarias</taxon>
    </lineage>
</organism>
<dbReference type="Pfam" id="PF08241">
    <property type="entry name" value="Methyltransf_11"/>
    <property type="match status" value="1"/>
</dbReference>
<reference evidence="2" key="2">
    <citation type="submission" date="2025-08" db="UniProtKB">
        <authorList>
            <consortium name="Ensembl"/>
        </authorList>
    </citation>
    <scope>IDENTIFICATION</scope>
</reference>
<evidence type="ECO:0000313" key="2">
    <source>
        <dbReference type="Ensembl" id="ENSSFAP00005019548.1"/>
    </source>
</evidence>
<reference evidence="2" key="1">
    <citation type="submission" date="2019-06" db="EMBL/GenBank/DDBJ databases">
        <authorList>
            <consortium name="Wellcome Sanger Institute Data Sharing"/>
        </authorList>
    </citation>
    <scope>NUCLEOTIDE SEQUENCE [LARGE SCALE GENOMIC DNA]</scope>
</reference>
<dbReference type="InterPro" id="IPR013216">
    <property type="entry name" value="Methyltransf_11"/>
</dbReference>
<evidence type="ECO:0000313" key="3">
    <source>
        <dbReference type="Proteomes" id="UP000472267"/>
    </source>
</evidence>
<dbReference type="Ensembl" id="ENSSFAT00005020331.1">
    <property type="protein sequence ID" value="ENSSFAP00005019548.1"/>
    <property type="gene ID" value="ENSSFAG00005010182.1"/>
</dbReference>
<sequence length="229" mass="25213">MEGVTSARSIKTVKKMISSARSSAAVEDKMAFYDSWAENYDQDVAALDYHAATVAAKTVSCHYSGERGAAAVLDVACGTGLLAKQMKQFGFRNFVGIDGSKVMLEQAQKKELYRDLKLCFLGEQRLPAETDSFDVVVICGSLSVDHVPVRVVKELWSVCKPGGYVCMTCRHGEDNLGYVAALERELMQMEEDGLWGCENVSVVDQWSKAVTGSEDGYISGSVYLYRKRQ</sequence>
<protein>
    <submittedName>
        <fullName evidence="2">Methyltransferase-like protein 27</fullName>
    </submittedName>
</protein>
<dbReference type="SUPFAM" id="SSF53335">
    <property type="entry name" value="S-adenosyl-L-methionine-dependent methyltransferases"/>
    <property type="match status" value="1"/>
</dbReference>
<dbReference type="InterPro" id="IPR050508">
    <property type="entry name" value="Methyltransf_Superfamily"/>
</dbReference>
<dbReference type="Gene3D" id="3.40.50.150">
    <property type="entry name" value="Vaccinia Virus protein VP39"/>
    <property type="match status" value="1"/>
</dbReference>
<feature type="domain" description="Methyltransferase type 11" evidence="1">
    <location>
        <begin position="73"/>
        <end position="166"/>
    </location>
</feature>